<dbReference type="PANTHER" id="PTHR37314">
    <property type="entry name" value="SLR0142 PROTEIN"/>
    <property type="match status" value="1"/>
</dbReference>
<feature type="transmembrane region" description="Helical" evidence="1">
    <location>
        <begin position="189"/>
        <end position="209"/>
    </location>
</feature>
<dbReference type="Proteomes" id="UP001595604">
    <property type="component" value="Unassembled WGS sequence"/>
</dbReference>
<feature type="transmembrane region" description="Helical" evidence="1">
    <location>
        <begin position="132"/>
        <end position="155"/>
    </location>
</feature>
<proteinExistence type="predicted"/>
<dbReference type="EMBL" id="JBHRTQ010000010">
    <property type="protein sequence ID" value="MFC3175115.1"/>
    <property type="molecule type" value="Genomic_DNA"/>
</dbReference>
<dbReference type="Pfam" id="PF06912">
    <property type="entry name" value="DUF1275"/>
    <property type="match status" value="1"/>
</dbReference>
<keyword evidence="1" id="KW-1133">Transmembrane helix</keyword>
<sequence>MNRFDRRRQVLAIGLAGMAGYVDAVGFLLAGGYFVSFMSGNTTRLAVNLAGYPATALVPALLIAGFIGGVAAGSVVAARAGTRRKPAVLALVCALVTAAALANAAGHPGAAPALLVLAMGALNNTFQRGGDVAVGLTYMTGALVKLGQALGALLLGQRRAGWGAFLLLWSGLAIGAVLGALAWSHLAGGALWFAAGWGLAMLALSLRLAPEAA</sequence>
<keyword evidence="1" id="KW-0472">Membrane</keyword>
<protein>
    <submittedName>
        <fullName evidence="2">YoaK family protein</fullName>
    </submittedName>
</protein>
<feature type="transmembrane region" description="Helical" evidence="1">
    <location>
        <begin position="56"/>
        <end position="76"/>
    </location>
</feature>
<keyword evidence="3" id="KW-1185">Reference proteome</keyword>
<keyword evidence="1" id="KW-0812">Transmembrane</keyword>
<gene>
    <name evidence="2" type="ORF">ACFOD9_12720</name>
</gene>
<dbReference type="RefSeq" id="WP_379510486.1">
    <property type="nucleotide sequence ID" value="NZ_JBHRTQ010000010.1"/>
</dbReference>
<comment type="caution">
    <text evidence="2">The sequence shown here is derived from an EMBL/GenBank/DDBJ whole genome shotgun (WGS) entry which is preliminary data.</text>
</comment>
<name>A0ABV7IR20_9SPHN</name>
<feature type="transmembrane region" description="Helical" evidence="1">
    <location>
        <begin position="88"/>
        <end position="106"/>
    </location>
</feature>
<dbReference type="InterPro" id="IPR010699">
    <property type="entry name" value="DUF1275"/>
</dbReference>
<accession>A0ABV7IR20</accession>
<evidence type="ECO:0000313" key="3">
    <source>
        <dbReference type="Proteomes" id="UP001595604"/>
    </source>
</evidence>
<reference evidence="3" key="1">
    <citation type="journal article" date="2019" name="Int. J. Syst. Evol. Microbiol.">
        <title>The Global Catalogue of Microorganisms (GCM) 10K type strain sequencing project: providing services to taxonomists for standard genome sequencing and annotation.</title>
        <authorList>
            <consortium name="The Broad Institute Genomics Platform"/>
            <consortium name="The Broad Institute Genome Sequencing Center for Infectious Disease"/>
            <person name="Wu L."/>
            <person name="Ma J."/>
        </authorList>
    </citation>
    <scope>NUCLEOTIDE SEQUENCE [LARGE SCALE GENOMIC DNA]</scope>
    <source>
        <strain evidence="3">KCTC 42984</strain>
    </source>
</reference>
<evidence type="ECO:0000256" key="1">
    <source>
        <dbReference type="SAM" id="Phobius"/>
    </source>
</evidence>
<organism evidence="2 3">
    <name type="scientific">Novosphingobium bradum</name>
    <dbReference type="NCBI Taxonomy" id="1737444"/>
    <lineage>
        <taxon>Bacteria</taxon>
        <taxon>Pseudomonadati</taxon>
        <taxon>Pseudomonadota</taxon>
        <taxon>Alphaproteobacteria</taxon>
        <taxon>Sphingomonadales</taxon>
        <taxon>Sphingomonadaceae</taxon>
        <taxon>Novosphingobium</taxon>
    </lineage>
</organism>
<feature type="transmembrane region" description="Helical" evidence="1">
    <location>
        <begin position="12"/>
        <end position="36"/>
    </location>
</feature>
<dbReference type="PANTHER" id="PTHR37314:SF4">
    <property type="entry name" value="UPF0700 TRANSMEMBRANE PROTEIN YOAK"/>
    <property type="match status" value="1"/>
</dbReference>
<evidence type="ECO:0000313" key="2">
    <source>
        <dbReference type="EMBL" id="MFC3175115.1"/>
    </source>
</evidence>
<feature type="transmembrane region" description="Helical" evidence="1">
    <location>
        <begin position="162"/>
        <end position="183"/>
    </location>
</feature>